<dbReference type="RefSeq" id="WP_058297548.1">
    <property type="nucleotide sequence ID" value="NZ_FMAU01000001.1"/>
</dbReference>
<dbReference type="OrthoDB" id="9804751at2"/>
<feature type="domain" description="EAL" evidence="1">
    <location>
        <begin position="1"/>
        <end position="207"/>
    </location>
</feature>
<evidence type="ECO:0000259" key="2">
    <source>
        <dbReference type="PROSITE" id="PS51833"/>
    </source>
</evidence>
<dbReference type="Gene3D" id="3.20.20.450">
    <property type="entry name" value="EAL domain"/>
    <property type="match status" value="1"/>
</dbReference>
<sequence length="413" mass="47351">MEVFVARQPIFDVNEEKAAYELLYRQSQMNLFPDIDGDTATADVIINSFLNIGIDSLSSGKPCFINFTENLLNLKVPTYFNPSQIVVEILESVEPSRNVVDICLELKRLGYKIALDDFIFNESNPYCKALMKAADYVKVDFLATTGEMRRRIEVLSPLLGYKLIAEKLETEQQYREARERGYHYFQGYFFSKPKVIASHDVPVYFHSYYSIIQSLEMAEPSIDVISGLIEQDLSLSYKLLKLINSPAYRPKHKIHSIRQAIVLLGLMEIKRWIYVLAVREQATHKEKMKNEVISLCLIRAKMCELTAKKLTGKVNASSYFLTGMFSLMDAILSVPMKKILEDLPLNDEICDALIGNSNELKDMLELVISVEKAEWKDLDGKMAELNLTQQEISESYQQACHWAEELLTHELTH</sequence>
<proteinExistence type="predicted"/>
<organism evidence="3 4">
    <name type="scientific">[Bacillus] enclensis</name>
    <dbReference type="NCBI Taxonomy" id="1402860"/>
    <lineage>
        <taxon>Bacteria</taxon>
        <taxon>Bacillati</taxon>
        <taxon>Bacillota</taxon>
        <taxon>Bacilli</taxon>
        <taxon>Bacillales</taxon>
        <taxon>Bacillaceae</taxon>
        <taxon>Rossellomorea</taxon>
    </lineage>
</organism>
<dbReference type="SMART" id="SM00052">
    <property type="entry name" value="EAL"/>
    <property type="match status" value="1"/>
</dbReference>
<reference evidence="4" key="1">
    <citation type="submission" date="2016-08" db="EMBL/GenBank/DDBJ databases">
        <authorList>
            <person name="Varghese N."/>
            <person name="Submissions Spin"/>
        </authorList>
    </citation>
    <scope>NUCLEOTIDE SEQUENCE [LARGE SCALE GENOMIC DNA]</scope>
    <source>
        <strain evidence="4">SGD-1123</strain>
    </source>
</reference>
<dbReference type="EMBL" id="FMAU01000001">
    <property type="protein sequence ID" value="SCB81777.1"/>
    <property type="molecule type" value="Genomic_DNA"/>
</dbReference>
<dbReference type="InterPro" id="IPR014408">
    <property type="entry name" value="dGMP_Pdiesterase_EAL/HD-GYP"/>
</dbReference>
<dbReference type="Proteomes" id="UP000181997">
    <property type="component" value="Unassembled WGS sequence"/>
</dbReference>
<feature type="domain" description="HDOD" evidence="2">
    <location>
        <begin position="201"/>
        <end position="391"/>
    </location>
</feature>
<evidence type="ECO:0000313" key="4">
    <source>
        <dbReference type="Proteomes" id="UP000181997"/>
    </source>
</evidence>
<protein>
    <submittedName>
        <fullName evidence="3">EAL and modified HD-GYP domain-containing signal transduction protein</fullName>
    </submittedName>
</protein>
<dbReference type="PROSITE" id="PS51833">
    <property type="entry name" value="HDOD"/>
    <property type="match status" value="1"/>
</dbReference>
<keyword evidence="4" id="KW-1185">Reference proteome</keyword>
<dbReference type="PROSITE" id="PS50883">
    <property type="entry name" value="EAL"/>
    <property type="match status" value="1"/>
</dbReference>
<name>A0A0V8HLE4_9BACI</name>
<dbReference type="Pfam" id="PF08668">
    <property type="entry name" value="HDOD"/>
    <property type="match status" value="1"/>
</dbReference>
<dbReference type="Pfam" id="PF00563">
    <property type="entry name" value="EAL"/>
    <property type="match status" value="1"/>
</dbReference>
<dbReference type="InterPro" id="IPR013976">
    <property type="entry name" value="HDOD"/>
</dbReference>
<evidence type="ECO:0000259" key="1">
    <source>
        <dbReference type="PROSITE" id="PS50883"/>
    </source>
</evidence>
<dbReference type="AlphaFoldDB" id="A0A0V8HLE4"/>
<dbReference type="SUPFAM" id="SSF109604">
    <property type="entry name" value="HD-domain/PDEase-like"/>
    <property type="match status" value="1"/>
</dbReference>
<dbReference type="PANTHER" id="PTHR33525">
    <property type="match status" value="1"/>
</dbReference>
<dbReference type="SUPFAM" id="SSF141868">
    <property type="entry name" value="EAL domain-like"/>
    <property type="match status" value="1"/>
</dbReference>
<dbReference type="Gene3D" id="1.10.3210.10">
    <property type="entry name" value="Hypothetical protein af1432"/>
    <property type="match status" value="1"/>
</dbReference>
<accession>A0A0V8HLE4</accession>
<dbReference type="InterPro" id="IPR001633">
    <property type="entry name" value="EAL_dom"/>
</dbReference>
<dbReference type="PANTHER" id="PTHR33525:SF4">
    <property type="entry name" value="CYCLIC DI-GMP PHOSPHODIESTERASE CDGJ"/>
    <property type="match status" value="1"/>
</dbReference>
<dbReference type="InterPro" id="IPR052340">
    <property type="entry name" value="RNase_Y/CdgJ"/>
</dbReference>
<dbReference type="InterPro" id="IPR035919">
    <property type="entry name" value="EAL_sf"/>
</dbReference>
<dbReference type="PIRSF" id="PIRSF003180">
    <property type="entry name" value="DiGMPpdiest_YuxH"/>
    <property type="match status" value="1"/>
</dbReference>
<gene>
    <name evidence="3" type="ORF">GA0061094_0711</name>
</gene>
<evidence type="ECO:0000313" key="3">
    <source>
        <dbReference type="EMBL" id="SCB81777.1"/>
    </source>
</evidence>